<organism evidence="8 9">
    <name type="scientific">Nocardia nova</name>
    <dbReference type="NCBI Taxonomy" id="37330"/>
    <lineage>
        <taxon>Bacteria</taxon>
        <taxon>Bacillati</taxon>
        <taxon>Actinomycetota</taxon>
        <taxon>Actinomycetes</taxon>
        <taxon>Mycobacteriales</taxon>
        <taxon>Nocardiaceae</taxon>
        <taxon>Nocardia</taxon>
    </lineage>
</organism>
<evidence type="ECO:0000313" key="8">
    <source>
        <dbReference type="EMBL" id="PPJ24001.1"/>
    </source>
</evidence>
<keyword evidence="2" id="KW-1277">Toxin-antitoxin system</keyword>
<comment type="caution">
    <text evidence="8">The sequence shown here is derived from an EMBL/GenBank/DDBJ whole genome shotgun (WGS) entry which is preliminary data.</text>
</comment>
<name>A0A2S5ZZJ3_9NOCA</name>
<evidence type="ECO:0000256" key="6">
    <source>
        <dbReference type="ARBA" id="ARBA00030388"/>
    </source>
</evidence>
<dbReference type="NCBIfam" id="TIGR02116">
    <property type="entry name" value="toxin_Txe_YoeB"/>
    <property type="match status" value="1"/>
</dbReference>
<dbReference type="GO" id="GO:0004519">
    <property type="term" value="F:endonuclease activity"/>
    <property type="evidence" value="ECO:0007669"/>
    <property type="project" value="UniProtKB-KW"/>
</dbReference>
<dbReference type="AlphaFoldDB" id="A0A2S5ZZJ3"/>
<keyword evidence="3" id="KW-0540">Nuclease</keyword>
<dbReference type="PANTHER" id="PTHR38039:SF1">
    <property type="entry name" value="TOXIN YOEB"/>
    <property type="match status" value="1"/>
</dbReference>
<dbReference type="Gene3D" id="3.30.2310.20">
    <property type="entry name" value="RelE-like"/>
    <property type="match status" value="1"/>
</dbReference>
<dbReference type="GO" id="GO:0016787">
    <property type="term" value="F:hydrolase activity"/>
    <property type="evidence" value="ECO:0007669"/>
    <property type="project" value="UniProtKB-KW"/>
</dbReference>
<dbReference type="GO" id="GO:0006401">
    <property type="term" value="P:RNA catabolic process"/>
    <property type="evidence" value="ECO:0007669"/>
    <property type="project" value="InterPro"/>
</dbReference>
<dbReference type="SUPFAM" id="SSF143011">
    <property type="entry name" value="RelE-like"/>
    <property type="match status" value="1"/>
</dbReference>
<evidence type="ECO:0000313" key="9">
    <source>
        <dbReference type="Proteomes" id="UP000238356"/>
    </source>
</evidence>
<reference evidence="8 9" key="1">
    <citation type="submission" date="2018-02" db="EMBL/GenBank/DDBJ databases">
        <title>8 Nocardia nova and 1 Nocardia cyriacigeorgica strain used for evolution to TMP-SMX.</title>
        <authorList>
            <person name="Mehta H."/>
            <person name="Weng J."/>
            <person name="Shamoo Y."/>
        </authorList>
    </citation>
    <scope>NUCLEOTIDE SEQUENCE [LARGE SCALE GENOMIC DNA]</scope>
    <source>
        <strain evidence="8 9">BAA2227</strain>
    </source>
</reference>
<protein>
    <recommendedName>
        <fullName evidence="7">Endoribonuclease YoeB</fullName>
    </recommendedName>
    <alternativeName>
        <fullName evidence="6">Putative mRNA interferase YoeB</fullName>
    </alternativeName>
</protein>
<dbReference type="InterPro" id="IPR035093">
    <property type="entry name" value="RelE/ParE_toxin_dom_sf"/>
</dbReference>
<evidence type="ECO:0000256" key="2">
    <source>
        <dbReference type="ARBA" id="ARBA00022649"/>
    </source>
</evidence>
<evidence type="ECO:0000256" key="1">
    <source>
        <dbReference type="ARBA" id="ARBA00008172"/>
    </source>
</evidence>
<dbReference type="EMBL" id="PSZD01000021">
    <property type="protein sequence ID" value="PPJ24001.1"/>
    <property type="molecule type" value="Genomic_DNA"/>
</dbReference>
<gene>
    <name evidence="8" type="ORF">C5F51_26650</name>
</gene>
<keyword evidence="9" id="KW-1185">Reference proteome</keyword>
<sequence length="89" mass="10417">MPDRKLVFTSYGWETYSSWLTRDRTVLRAANKLITAVLADPFRGIGKPEPLKHQLAGNWSRRITREHRLIYYVTETEIVIIGVGRHYDD</sequence>
<dbReference type="GO" id="GO:0045892">
    <property type="term" value="P:negative regulation of DNA-templated transcription"/>
    <property type="evidence" value="ECO:0007669"/>
    <property type="project" value="TreeGrafter"/>
</dbReference>
<evidence type="ECO:0000256" key="5">
    <source>
        <dbReference type="ARBA" id="ARBA00022801"/>
    </source>
</evidence>
<dbReference type="RefSeq" id="WP_064905542.1">
    <property type="nucleotide sequence ID" value="NZ_JADLQW010000038.1"/>
</dbReference>
<proteinExistence type="inferred from homology"/>
<dbReference type="Pfam" id="PF06769">
    <property type="entry name" value="YoeB_toxin"/>
    <property type="match status" value="1"/>
</dbReference>
<keyword evidence="4" id="KW-0255">Endonuclease</keyword>
<comment type="similarity">
    <text evidence="1">Belongs to the YoeB family.</text>
</comment>
<keyword evidence="5" id="KW-0378">Hydrolase</keyword>
<evidence type="ECO:0000256" key="4">
    <source>
        <dbReference type="ARBA" id="ARBA00022759"/>
    </source>
</evidence>
<accession>A0A2S5ZZJ3</accession>
<evidence type="ECO:0000256" key="3">
    <source>
        <dbReference type="ARBA" id="ARBA00022722"/>
    </source>
</evidence>
<evidence type="ECO:0000256" key="7">
    <source>
        <dbReference type="ARBA" id="ARBA00050056"/>
    </source>
</evidence>
<dbReference type="InterPro" id="IPR009614">
    <property type="entry name" value="YoeB_toxin"/>
</dbReference>
<dbReference type="PANTHER" id="PTHR38039">
    <property type="entry name" value="TOXIN YOEB"/>
    <property type="match status" value="1"/>
</dbReference>
<dbReference type="Proteomes" id="UP000238356">
    <property type="component" value="Unassembled WGS sequence"/>
</dbReference>